<protein>
    <submittedName>
        <fullName evidence="14">Dynein heavy chain AAA lid domain</fullName>
    </submittedName>
</protein>
<keyword evidence="3" id="KW-0493">Microtubule</keyword>
<keyword evidence="4" id="KW-0547">Nucleotide-binding</keyword>
<keyword evidence="9" id="KW-0505">Motor protein</keyword>
<feature type="domain" description="Dynein heavy chain AAA 5 extension" evidence="13">
    <location>
        <begin position="581"/>
        <end position="697"/>
    </location>
</feature>
<dbReference type="InterPro" id="IPR043157">
    <property type="entry name" value="Dynein_AAA1S"/>
</dbReference>
<organism evidence="14 15">
    <name type="scientific">Popillia japonica</name>
    <name type="common">Japanese beetle</name>
    <dbReference type="NCBI Taxonomy" id="7064"/>
    <lineage>
        <taxon>Eukaryota</taxon>
        <taxon>Metazoa</taxon>
        <taxon>Ecdysozoa</taxon>
        <taxon>Arthropoda</taxon>
        <taxon>Hexapoda</taxon>
        <taxon>Insecta</taxon>
        <taxon>Pterygota</taxon>
        <taxon>Neoptera</taxon>
        <taxon>Endopterygota</taxon>
        <taxon>Coleoptera</taxon>
        <taxon>Polyphaga</taxon>
        <taxon>Scarabaeiformia</taxon>
        <taxon>Scarabaeidae</taxon>
        <taxon>Rutelinae</taxon>
        <taxon>Popillia</taxon>
    </lineage>
</organism>
<evidence type="ECO:0000256" key="2">
    <source>
        <dbReference type="ARBA" id="ARBA00022490"/>
    </source>
</evidence>
<dbReference type="GO" id="GO:0007018">
    <property type="term" value="P:microtubule-based movement"/>
    <property type="evidence" value="ECO:0007669"/>
    <property type="project" value="InterPro"/>
</dbReference>
<dbReference type="Proteomes" id="UP001458880">
    <property type="component" value="Unassembled WGS sequence"/>
</dbReference>
<evidence type="ECO:0000256" key="3">
    <source>
        <dbReference type="ARBA" id="ARBA00022701"/>
    </source>
</evidence>
<dbReference type="Pfam" id="PF12774">
    <property type="entry name" value="AAA_6"/>
    <property type="match status" value="1"/>
</dbReference>
<evidence type="ECO:0000256" key="1">
    <source>
        <dbReference type="ARBA" id="ARBA00004430"/>
    </source>
</evidence>
<dbReference type="Gene3D" id="3.40.50.300">
    <property type="entry name" value="P-loop containing nucleotide triphosphate hydrolases"/>
    <property type="match status" value="2"/>
</dbReference>
<dbReference type="InterPro" id="IPR041466">
    <property type="entry name" value="Dynein_AAA5_ext"/>
</dbReference>
<evidence type="ECO:0000256" key="7">
    <source>
        <dbReference type="ARBA" id="ARBA00023054"/>
    </source>
</evidence>
<dbReference type="GO" id="GO:0051959">
    <property type="term" value="F:dynein light intermediate chain binding"/>
    <property type="evidence" value="ECO:0007669"/>
    <property type="project" value="InterPro"/>
</dbReference>
<dbReference type="SUPFAM" id="SSF52540">
    <property type="entry name" value="P-loop containing nucleoside triphosphate hydrolases"/>
    <property type="match status" value="2"/>
</dbReference>
<evidence type="ECO:0000256" key="5">
    <source>
        <dbReference type="ARBA" id="ARBA00022840"/>
    </source>
</evidence>
<evidence type="ECO:0000256" key="6">
    <source>
        <dbReference type="ARBA" id="ARBA00023017"/>
    </source>
</evidence>
<dbReference type="InterPro" id="IPR026983">
    <property type="entry name" value="DHC"/>
</dbReference>
<evidence type="ECO:0000259" key="13">
    <source>
        <dbReference type="Pfam" id="PF17852"/>
    </source>
</evidence>
<name>A0AAW1KL57_POPJA</name>
<dbReference type="FunFam" id="1.10.472.130:FF:000003">
    <property type="entry name" value="Dynein, axonemal, heavy chain 2"/>
    <property type="match status" value="1"/>
</dbReference>
<dbReference type="InterPro" id="IPR035699">
    <property type="entry name" value="AAA_6"/>
</dbReference>
<dbReference type="GO" id="GO:0045505">
    <property type="term" value="F:dynein intermediate chain binding"/>
    <property type="evidence" value="ECO:0007669"/>
    <property type="project" value="InterPro"/>
</dbReference>
<dbReference type="GO" id="GO:0030286">
    <property type="term" value="C:dynein complex"/>
    <property type="evidence" value="ECO:0007669"/>
    <property type="project" value="UniProtKB-KW"/>
</dbReference>
<keyword evidence="15" id="KW-1185">Reference proteome</keyword>
<feature type="domain" description="Dynein heavy chain hydrolytic ATP-binding dynein motor region" evidence="12">
    <location>
        <begin position="88"/>
        <end position="414"/>
    </location>
</feature>
<dbReference type="Gene3D" id="1.20.58.1120">
    <property type="match status" value="1"/>
</dbReference>
<comment type="subcellular location">
    <subcellularLocation>
        <location evidence="1">Cytoplasm</location>
        <location evidence="1">Cytoskeleton</location>
        <location evidence="1">Cilium axoneme</location>
    </subcellularLocation>
</comment>
<dbReference type="AlphaFoldDB" id="A0AAW1KL57"/>
<gene>
    <name evidence="14" type="ORF">QE152_g21698</name>
</gene>
<keyword evidence="8" id="KW-0969">Cilium</keyword>
<keyword evidence="11" id="KW-0966">Cell projection</keyword>
<evidence type="ECO:0000259" key="12">
    <source>
        <dbReference type="Pfam" id="PF12774"/>
    </source>
</evidence>
<reference evidence="14 15" key="1">
    <citation type="journal article" date="2024" name="BMC Genomics">
        <title>De novo assembly and annotation of Popillia japonica's genome with initial clues to its potential as an invasive pest.</title>
        <authorList>
            <person name="Cucini C."/>
            <person name="Boschi S."/>
            <person name="Funari R."/>
            <person name="Cardaioli E."/>
            <person name="Iannotti N."/>
            <person name="Marturano G."/>
            <person name="Paoli F."/>
            <person name="Bruttini M."/>
            <person name="Carapelli A."/>
            <person name="Frati F."/>
            <person name="Nardi F."/>
        </authorList>
    </citation>
    <scope>NUCLEOTIDE SEQUENCE [LARGE SCALE GENOMIC DNA]</scope>
    <source>
        <strain evidence="14">DMR45628</strain>
    </source>
</reference>
<dbReference type="PANTHER" id="PTHR45703">
    <property type="entry name" value="DYNEIN HEAVY CHAIN"/>
    <property type="match status" value="1"/>
</dbReference>
<comment type="caution">
    <text evidence="14">The sequence shown here is derived from an EMBL/GenBank/DDBJ whole genome shotgun (WGS) entry which is preliminary data.</text>
</comment>
<sequence length="736" mass="84130">MAKHEIDRIATDNDQVDMVTHGEEMEKNGGDKENLISHSEVSKVIDGALRYINCMDTNAFEWFSQLRFYWDRELDDCVIRQTNTHFNYGYEYNGNSGRLVITPLTDRCYITLTTALHLFRGGSPKGPAGTGKTETVKDLGKAMGMWVIVNNCSEGLDYKSMGKCFSGLAQTGAWGCFDEFNRINIEVLSVVAQQILCILSALSQRLKKFVFEGMEIALVQSCGIFITMNPGYAGRTELPDNLKSMFRPISMMVPDSSIIAENILFSDGFENTRLLAKKVYTLYQLATRQLSRQDHYDFGLRSMVALLRYAGKKRRQHPNFPEEQMVYLAMQDMNIARLTADDLPLFNGIMSDIFPGVTLPAVDYEDMNNAIIQRMTEKGLQPIKTGITKVIQLYETKGSRHSVMILGKTGTAKSTTWKTLKGAMGILKKKKKPGFNVVQVYPINPKALNLGELYGEYNLSTNEWLDGVISAIMRVTCAEETPDEKWILFDGPVDAVWIENMNSVMDDNKVLTLVNSDRITMPEQVSLLFEVGDLSVASPATVSRCGMVYNDYKDWGWKPFVESWIQKQTKRGKLYQDTMLSYFNYYVSLLLEYKRLYCEEIIVCPELNLVMSLCKLLDIFATKENGIDVNNPEQFDEMSKLWFLFCAIWSIGCTVNEDGRKKLDVLIREKEGVFPLKDTVYEYYVDVKTKCYMGWEDKLLTGWRYNPEEPFFKIIVPTIDTVRYECIERHLLPSLY</sequence>
<dbReference type="GO" id="GO:0005930">
    <property type="term" value="C:axoneme"/>
    <property type="evidence" value="ECO:0007669"/>
    <property type="project" value="UniProtKB-SubCell"/>
</dbReference>
<dbReference type="Gene3D" id="1.10.8.710">
    <property type="match status" value="1"/>
</dbReference>
<keyword evidence="5" id="KW-0067">ATP-binding</keyword>
<dbReference type="GO" id="GO:0005874">
    <property type="term" value="C:microtubule"/>
    <property type="evidence" value="ECO:0007669"/>
    <property type="project" value="UniProtKB-KW"/>
</dbReference>
<dbReference type="Gene3D" id="1.10.472.130">
    <property type="match status" value="1"/>
</dbReference>
<dbReference type="GO" id="GO:0005524">
    <property type="term" value="F:ATP binding"/>
    <property type="evidence" value="ECO:0007669"/>
    <property type="project" value="UniProtKB-KW"/>
</dbReference>
<dbReference type="FunFam" id="3.40.50.300:FF:000044">
    <property type="entry name" value="Dynein heavy chain 5, axonemal"/>
    <property type="match status" value="1"/>
</dbReference>
<dbReference type="PANTHER" id="PTHR45703:SF32">
    <property type="entry name" value="DYNEINS HEAVY CHAIN"/>
    <property type="match status" value="1"/>
</dbReference>
<evidence type="ECO:0000313" key="15">
    <source>
        <dbReference type="Proteomes" id="UP001458880"/>
    </source>
</evidence>
<evidence type="ECO:0000256" key="10">
    <source>
        <dbReference type="ARBA" id="ARBA00023212"/>
    </source>
</evidence>
<keyword evidence="10" id="KW-0206">Cytoskeleton</keyword>
<dbReference type="FunFam" id="1.10.8.710:FF:000001">
    <property type="entry name" value="Dynein axonemal heavy chain 2"/>
    <property type="match status" value="1"/>
</dbReference>
<proteinExistence type="predicted"/>
<dbReference type="EMBL" id="JASPKY010000203">
    <property type="protein sequence ID" value="KAK9721113.1"/>
    <property type="molecule type" value="Genomic_DNA"/>
</dbReference>
<evidence type="ECO:0000256" key="11">
    <source>
        <dbReference type="ARBA" id="ARBA00023273"/>
    </source>
</evidence>
<dbReference type="InterPro" id="IPR027417">
    <property type="entry name" value="P-loop_NTPase"/>
</dbReference>
<keyword evidence="6" id="KW-0243">Dynein</keyword>
<evidence type="ECO:0000256" key="4">
    <source>
        <dbReference type="ARBA" id="ARBA00022741"/>
    </source>
</evidence>
<evidence type="ECO:0000313" key="14">
    <source>
        <dbReference type="EMBL" id="KAK9721113.1"/>
    </source>
</evidence>
<accession>A0AAW1KL57</accession>
<evidence type="ECO:0000256" key="9">
    <source>
        <dbReference type="ARBA" id="ARBA00023175"/>
    </source>
</evidence>
<dbReference type="Pfam" id="PF17852">
    <property type="entry name" value="Dynein_AAA_lid"/>
    <property type="match status" value="1"/>
</dbReference>
<keyword evidence="2" id="KW-0963">Cytoplasm</keyword>
<evidence type="ECO:0000256" key="8">
    <source>
        <dbReference type="ARBA" id="ARBA00023069"/>
    </source>
</evidence>
<keyword evidence="7" id="KW-0175">Coiled coil</keyword>